<reference evidence="2 3" key="1">
    <citation type="submission" date="2016-10" db="EMBL/GenBank/DDBJ databases">
        <authorList>
            <person name="de Groot N.N."/>
        </authorList>
    </citation>
    <scope>NUCLEOTIDE SEQUENCE [LARGE SCALE GENOMIC DNA]</scope>
    <source>
        <strain evidence="2 3">DSM 19219</strain>
    </source>
</reference>
<organism evidence="2 3">
    <name type="scientific">Aidingimonas halophila</name>
    <dbReference type="NCBI Taxonomy" id="574349"/>
    <lineage>
        <taxon>Bacteria</taxon>
        <taxon>Pseudomonadati</taxon>
        <taxon>Pseudomonadota</taxon>
        <taxon>Gammaproteobacteria</taxon>
        <taxon>Oceanospirillales</taxon>
        <taxon>Halomonadaceae</taxon>
        <taxon>Aidingimonas</taxon>
    </lineage>
</organism>
<name>A0A1H2RG85_9GAMM</name>
<keyword evidence="3" id="KW-1185">Reference proteome</keyword>
<keyword evidence="1" id="KW-0812">Transmembrane</keyword>
<keyword evidence="1" id="KW-1133">Transmembrane helix</keyword>
<dbReference type="EMBL" id="FNNI01000001">
    <property type="protein sequence ID" value="SDW18397.1"/>
    <property type="molecule type" value="Genomic_DNA"/>
</dbReference>
<evidence type="ECO:0000256" key="1">
    <source>
        <dbReference type="SAM" id="Phobius"/>
    </source>
</evidence>
<dbReference type="AlphaFoldDB" id="A0A1H2RG85"/>
<feature type="transmembrane region" description="Helical" evidence="1">
    <location>
        <begin position="23"/>
        <end position="50"/>
    </location>
</feature>
<protein>
    <submittedName>
        <fullName evidence="2">Uncharacterized protein</fullName>
    </submittedName>
</protein>
<gene>
    <name evidence="2" type="ORF">SAMN05443545_101315</name>
</gene>
<dbReference type="Proteomes" id="UP000198500">
    <property type="component" value="Unassembled WGS sequence"/>
</dbReference>
<dbReference type="STRING" id="574349.SAMN05443545_101315"/>
<keyword evidence="1" id="KW-0472">Membrane</keyword>
<evidence type="ECO:0000313" key="2">
    <source>
        <dbReference type="EMBL" id="SDW18397.1"/>
    </source>
</evidence>
<proteinExistence type="predicted"/>
<accession>A0A1H2RG85</accession>
<sequence length="56" mass="5804">MNPTRAVAVWLVEQLPASAPDSVVGVTVLLGIFLVMLAALGVAGLVMCIVERKGNL</sequence>
<evidence type="ECO:0000313" key="3">
    <source>
        <dbReference type="Proteomes" id="UP000198500"/>
    </source>
</evidence>
<dbReference type="RefSeq" id="WP_175529734.1">
    <property type="nucleotide sequence ID" value="NZ_BMXH01000001.1"/>
</dbReference>